<dbReference type="AlphaFoldDB" id="A0A975FQC8"/>
<dbReference type="KEGG" id="aarc:G127AT_06095"/>
<evidence type="ECO:0000313" key="2">
    <source>
        <dbReference type="EMBL" id="QTX05773.1"/>
    </source>
</evidence>
<name>A0A975FQC8_9MICO</name>
<keyword evidence="1" id="KW-0732">Signal</keyword>
<reference evidence="2" key="1">
    <citation type="submission" date="2021-03" db="EMBL/GenBank/DDBJ databases">
        <title>Agromyces archimandritus sp. nov., isolated from the cockroach Archimandrita tessellata.</title>
        <authorList>
            <person name="Guzman J."/>
            <person name="Ortuzar M."/>
            <person name="Poehlein A."/>
            <person name="Daniel R."/>
            <person name="Trujillo M."/>
            <person name="Vilcinskas A."/>
        </authorList>
    </citation>
    <scope>NUCLEOTIDE SEQUENCE</scope>
    <source>
        <strain evidence="2">G127AT</strain>
    </source>
</reference>
<dbReference type="RefSeq" id="WP_210901076.1">
    <property type="nucleotide sequence ID" value="NZ_CP071696.1"/>
</dbReference>
<dbReference type="EMBL" id="CP071696">
    <property type="protein sequence ID" value="QTX05773.1"/>
    <property type="molecule type" value="Genomic_DNA"/>
</dbReference>
<accession>A0A975FQC8</accession>
<evidence type="ECO:0000256" key="1">
    <source>
        <dbReference type="SAM" id="SignalP"/>
    </source>
</evidence>
<sequence>MPRPRRAVPRAAAAAVAFLGIFALASCAAAQPPAFDGPRGDDDALPAGYEEALSEGIDAASSRLLWSDDTTRVFLVEGDRESLCLVIEADAIEAACSPETPFTVEMPGGGVFAFSERAPEGDWVERGEWLWQADGES</sequence>
<dbReference type="PROSITE" id="PS51257">
    <property type="entry name" value="PROKAR_LIPOPROTEIN"/>
    <property type="match status" value="1"/>
</dbReference>
<evidence type="ECO:0000313" key="3">
    <source>
        <dbReference type="Proteomes" id="UP000671914"/>
    </source>
</evidence>
<gene>
    <name evidence="2" type="ORF">G127AT_06095</name>
</gene>
<feature type="signal peptide" evidence="1">
    <location>
        <begin position="1"/>
        <end position="28"/>
    </location>
</feature>
<feature type="chain" id="PRO_5038993184" description="Lipoprotein" evidence="1">
    <location>
        <begin position="29"/>
        <end position="137"/>
    </location>
</feature>
<proteinExistence type="predicted"/>
<organism evidence="2 3">
    <name type="scientific">Agromyces archimandritae</name>
    <dbReference type="NCBI Taxonomy" id="2781962"/>
    <lineage>
        <taxon>Bacteria</taxon>
        <taxon>Bacillati</taxon>
        <taxon>Actinomycetota</taxon>
        <taxon>Actinomycetes</taxon>
        <taxon>Micrococcales</taxon>
        <taxon>Microbacteriaceae</taxon>
        <taxon>Agromyces</taxon>
    </lineage>
</organism>
<protein>
    <recommendedName>
        <fullName evidence="4">Lipoprotein</fullName>
    </recommendedName>
</protein>
<evidence type="ECO:0008006" key="4">
    <source>
        <dbReference type="Google" id="ProtNLM"/>
    </source>
</evidence>
<dbReference type="Proteomes" id="UP000671914">
    <property type="component" value="Chromosome"/>
</dbReference>
<keyword evidence="3" id="KW-1185">Reference proteome</keyword>